<dbReference type="Proteomes" id="UP000218244">
    <property type="component" value="Chromosome"/>
</dbReference>
<keyword evidence="2" id="KW-1185">Reference proteome</keyword>
<sequence>MGLRIRPNEMKVWETFTLERQLEVIINADHLLLFRGEPHGTISLSDVVASELIGI</sequence>
<protein>
    <submittedName>
        <fullName evidence="1">Uncharacterized protein</fullName>
    </submittedName>
</protein>
<reference evidence="1 2" key="1">
    <citation type="submission" date="2016-02" db="EMBL/GenBank/DDBJ databases">
        <title>Corynebacterium glutamicum N24 whole genome sequencing project.</title>
        <authorList>
            <person name="Matsutani M."/>
            <person name="Nangtapong N."/>
            <person name="Yakushi T."/>
            <person name="Matsushita K."/>
        </authorList>
    </citation>
    <scope>NUCLEOTIDE SEQUENCE [LARGE SCALE GENOMIC DNA]</scope>
    <source>
        <strain evidence="1 2">N24</strain>
    </source>
</reference>
<gene>
    <name evidence="1" type="ORF">N24_2285</name>
</gene>
<accession>A0A160PQX0</accession>
<name>A0A160PQX0_9CORY</name>
<dbReference type="KEGG" id="csur:N24_2285"/>
<proteinExistence type="predicted"/>
<dbReference type="RefSeq" id="WP_059289581.1">
    <property type="nucleotide sequence ID" value="NZ_AP017369.1"/>
</dbReference>
<evidence type="ECO:0000313" key="1">
    <source>
        <dbReference type="EMBL" id="BAU96547.1"/>
    </source>
</evidence>
<organism evidence="1 2">
    <name type="scientific">Corynebacterium suranareeae</name>
    <dbReference type="NCBI Taxonomy" id="2506452"/>
    <lineage>
        <taxon>Bacteria</taxon>
        <taxon>Bacillati</taxon>
        <taxon>Actinomycetota</taxon>
        <taxon>Actinomycetes</taxon>
        <taxon>Mycobacteriales</taxon>
        <taxon>Corynebacteriaceae</taxon>
        <taxon>Corynebacterium</taxon>
    </lineage>
</organism>
<evidence type="ECO:0000313" key="2">
    <source>
        <dbReference type="Proteomes" id="UP000218244"/>
    </source>
</evidence>
<dbReference type="EMBL" id="AP017369">
    <property type="protein sequence ID" value="BAU96547.1"/>
    <property type="molecule type" value="Genomic_DNA"/>
</dbReference>
<dbReference type="AlphaFoldDB" id="A0A160PQX0"/>